<dbReference type="VEuPathDB" id="FungiDB:G647_05401"/>
<feature type="compositionally biased region" description="Basic and acidic residues" evidence="1">
    <location>
        <begin position="42"/>
        <end position="66"/>
    </location>
</feature>
<evidence type="ECO:0000313" key="2">
    <source>
        <dbReference type="EMBL" id="OCT50614.1"/>
    </source>
</evidence>
<dbReference type="STRING" id="86049.A0A1C1CQ21"/>
<comment type="caution">
    <text evidence="2">The sequence shown here is derived from an EMBL/GenBank/DDBJ whole genome shotgun (WGS) entry which is preliminary data.</text>
</comment>
<feature type="compositionally biased region" description="Polar residues" evidence="1">
    <location>
        <begin position="110"/>
        <end position="130"/>
    </location>
</feature>
<accession>A0A1C1CQ21</accession>
<feature type="region of interest" description="Disordered" evidence="1">
    <location>
        <begin position="1"/>
        <end position="130"/>
    </location>
</feature>
<feature type="region of interest" description="Disordered" evidence="1">
    <location>
        <begin position="723"/>
        <end position="765"/>
    </location>
</feature>
<keyword evidence="3" id="KW-1185">Reference proteome</keyword>
<feature type="compositionally biased region" description="Basic and acidic residues" evidence="1">
    <location>
        <begin position="723"/>
        <end position="741"/>
    </location>
</feature>
<evidence type="ECO:0000313" key="3">
    <source>
        <dbReference type="Proteomes" id="UP000094526"/>
    </source>
</evidence>
<proteinExistence type="predicted"/>
<dbReference type="VEuPathDB" id="FungiDB:CLCR_06714"/>
<dbReference type="Proteomes" id="UP000094526">
    <property type="component" value="Unassembled WGS sequence"/>
</dbReference>
<dbReference type="AlphaFoldDB" id="A0A1C1CQ21"/>
<organism evidence="2 3">
    <name type="scientific">Cladophialophora carrionii</name>
    <dbReference type="NCBI Taxonomy" id="86049"/>
    <lineage>
        <taxon>Eukaryota</taxon>
        <taxon>Fungi</taxon>
        <taxon>Dikarya</taxon>
        <taxon>Ascomycota</taxon>
        <taxon>Pezizomycotina</taxon>
        <taxon>Eurotiomycetes</taxon>
        <taxon>Chaetothyriomycetidae</taxon>
        <taxon>Chaetothyriales</taxon>
        <taxon>Herpotrichiellaceae</taxon>
        <taxon>Cladophialophora</taxon>
    </lineage>
</organism>
<dbReference type="EMBL" id="LGRB01000010">
    <property type="protein sequence ID" value="OCT50614.1"/>
    <property type="molecule type" value="Genomic_DNA"/>
</dbReference>
<gene>
    <name evidence="2" type="ORF">CLCR_06714</name>
</gene>
<sequence length="765" mass="84837">MSSSQPANKPKKTIHEFFKPYLKSAVPAKRPSPSIEESEEAGTSRKDEAHARTPKAKDRQKIDNGRMKTPGSSARSPFSAPGSRASLSIRSKTSHAKTPVDPPSIYKQASIFSSPSQNDLTPKQPQTKSFSFADLPSSAQAVLKDGEVIEVLDSDEDDTDSLESLEDFFIGKQTGHTAALSSTPDDDDQAALEAERVRTLSLFLGTSRKQGPLVGKDKIRQLRAKERAFTFNMASLLDDHFEDEEVENNVRKARAEVDAAIKVEDAANAPDVDKKLLAAVATTEDGEHGVARLMDAVDRTEALNSQQVFLFFGVDGLNDWHDEEPSELPFPEDAIPDNLWRKEDNEARSRAYLSGYMADLATRSGVKDQVLNWTFENVVLERSDEVRQAYIDCLRSASSTWTRNHVSDQDVQNIFRTVGADNSSLQDSVEIKPRHRLLRAPARRNPKYLLAVLDLFRAISPDMDFLALSKLTSVLCRLAIDAEIMSDGVINAKVEDLLWFLLSLPDVEMRTHVAERMLADVGKYLKDPTLQAHLLCHIPPTSPLACKVRVVLSQVFLLGLSVLKKSTLVSPSVSLDILTNHISTSPDFDTKRRKGGSTIDYIALRARTHLLDVAICDGGRPASFTSRADEQAFNKSVDRLADAVKTIEVAINDPGASHMTRTEAKDDLRALQTRLLFGVRTEVRPKRHIFDGTKMREAAEVRSEEQGKDFMKRFFGRVKERQAVKGRDGEDGTLAAHDEKLASSTSSSGTSETEKQIRRQLNLDD</sequence>
<evidence type="ECO:0000256" key="1">
    <source>
        <dbReference type="SAM" id="MobiDB-lite"/>
    </source>
</evidence>
<protein>
    <submittedName>
        <fullName evidence="2">Uncharacterized protein</fullName>
    </submittedName>
</protein>
<name>A0A1C1CQ21_9EURO</name>
<dbReference type="eggNOG" id="ENOG502SAE9">
    <property type="taxonomic scope" value="Eukaryota"/>
</dbReference>
<dbReference type="OrthoDB" id="5350396at2759"/>
<reference evidence="3" key="1">
    <citation type="submission" date="2015-07" db="EMBL/GenBank/DDBJ databases">
        <authorList>
            <person name="Teixeira M.M."/>
            <person name="Souza R.C."/>
            <person name="Almeida L.G."/>
            <person name="Vicente V.A."/>
            <person name="de Hoog S."/>
            <person name="Bocca A.L."/>
            <person name="de Almeida S.R."/>
            <person name="Vasconcelos A.T."/>
            <person name="Felipe M.S."/>
        </authorList>
    </citation>
    <scope>NUCLEOTIDE SEQUENCE [LARGE SCALE GENOMIC DNA]</scope>
    <source>
        <strain evidence="3">KSF</strain>
    </source>
</reference>